<dbReference type="RefSeq" id="WP_295532861.1">
    <property type="nucleotide sequence ID" value="NZ_JBFRYC010000002.1"/>
</dbReference>
<feature type="signal peptide" evidence="1">
    <location>
        <begin position="1"/>
        <end position="20"/>
    </location>
</feature>
<proteinExistence type="predicted"/>
<protein>
    <recommendedName>
        <fullName evidence="4">Lipoprotein</fullName>
    </recommendedName>
</protein>
<comment type="caution">
    <text evidence="2">The sequence shown here is derived from an EMBL/GenBank/DDBJ whole genome shotgun (WGS) entry which is preliminary data.</text>
</comment>
<name>A0ABV3TI61_9RHOB</name>
<dbReference type="Proteomes" id="UP001557465">
    <property type="component" value="Unassembled WGS sequence"/>
</dbReference>
<evidence type="ECO:0000313" key="3">
    <source>
        <dbReference type="Proteomes" id="UP001557465"/>
    </source>
</evidence>
<gene>
    <name evidence="2" type="ORF">AB4874_04800</name>
</gene>
<evidence type="ECO:0000256" key="1">
    <source>
        <dbReference type="SAM" id="SignalP"/>
    </source>
</evidence>
<organism evidence="2 3">
    <name type="scientific">Thioclava arctica</name>
    <dbReference type="NCBI Taxonomy" id="3238301"/>
    <lineage>
        <taxon>Bacteria</taxon>
        <taxon>Pseudomonadati</taxon>
        <taxon>Pseudomonadota</taxon>
        <taxon>Alphaproteobacteria</taxon>
        <taxon>Rhodobacterales</taxon>
        <taxon>Paracoccaceae</taxon>
        <taxon>Thioclava</taxon>
    </lineage>
</organism>
<sequence>MSRHLLLSCLLLIGCGASPAPQFFGAIRHDLTLDGIDFTVFVKADKAEVIRLGYLSRSERDRVPPLMIRAAETASGCKVAGPAGGLHRSPSLPGDTGEARFQLSC</sequence>
<accession>A0ABV3TI61</accession>
<keyword evidence="3" id="KW-1185">Reference proteome</keyword>
<keyword evidence="1" id="KW-0732">Signal</keyword>
<dbReference type="EMBL" id="JBFRYC010000002">
    <property type="protein sequence ID" value="MEX1660970.1"/>
    <property type="molecule type" value="Genomic_DNA"/>
</dbReference>
<evidence type="ECO:0008006" key="4">
    <source>
        <dbReference type="Google" id="ProtNLM"/>
    </source>
</evidence>
<feature type="chain" id="PRO_5046318663" description="Lipoprotein" evidence="1">
    <location>
        <begin position="21"/>
        <end position="105"/>
    </location>
</feature>
<dbReference type="PROSITE" id="PS51257">
    <property type="entry name" value="PROKAR_LIPOPROTEIN"/>
    <property type="match status" value="1"/>
</dbReference>
<evidence type="ECO:0000313" key="2">
    <source>
        <dbReference type="EMBL" id="MEX1660970.1"/>
    </source>
</evidence>
<reference evidence="2 3" key="1">
    <citation type="journal article" date="2011" name="Int. J. Syst. Evol. Microbiol.">
        <title>Zhongshania antarctica gen. nov., sp. nov. and Zhongshania guokunii sp. nov., gammaproteobacteria respectively isolated from coastal attached (fast) ice and surface seawater of the Antarctic.</title>
        <authorList>
            <person name="Li H.J."/>
            <person name="Zhang X.Y."/>
            <person name="Chen C.X."/>
            <person name="Zhang Y.J."/>
            <person name="Gao Z.M."/>
            <person name="Yu Y."/>
            <person name="Chen X.L."/>
            <person name="Chen B."/>
            <person name="Zhang Y.Z."/>
        </authorList>
    </citation>
    <scope>NUCLEOTIDE SEQUENCE [LARGE SCALE GENOMIC DNA]</scope>
    <source>
        <strain evidence="2 3">15-R06ZXC-3</strain>
    </source>
</reference>